<name>A0A6P8MTV3_9HYME</name>
<dbReference type="InterPro" id="IPR031643">
    <property type="entry name" value="DUF4708"/>
</dbReference>
<dbReference type="Pfam" id="PF15813">
    <property type="entry name" value="DUF4708"/>
    <property type="match status" value="1"/>
</dbReference>
<proteinExistence type="predicted"/>
<sequence>MKNSKQLYIMDACNLMKKKKEQSVLYASFPEMSNLCCAICEIDFLEVHDASAKSNFHWQTIKCRLLIHLISDVIASPVMGTERYIFVITHKQFSQNGRLEQILRNFKLVYQGSRPVTTEVYKSCLRYTMQTKIAPLWNKVDDYFVQGKHFYNFIEGTRALKLDVLIEDRKMCLQLHAEILKIPYIKLEDYLSPSIISHFLADPKGYVDLSRYNLPFVYVLPSTKKGKLLSVSKELPAKCAFKDYDQLRRHWKNMV</sequence>
<organism evidence="2 3">
    <name type="scientific">Bombus bifarius</name>
    <dbReference type="NCBI Taxonomy" id="103933"/>
    <lineage>
        <taxon>Eukaryota</taxon>
        <taxon>Metazoa</taxon>
        <taxon>Ecdysozoa</taxon>
        <taxon>Arthropoda</taxon>
        <taxon>Hexapoda</taxon>
        <taxon>Insecta</taxon>
        <taxon>Pterygota</taxon>
        <taxon>Neoptera</taxon>
        <taxon>Endopterygota</taxon>
        <taxon>Hymenoptera</taxon>
        <taxon>Apocrita</taxon>
        <taxon>Aculeata</taxon>
        <taxon>Apoidea</taxon>
        <taxon>Anthophila</taxon>
        <taxon>Apidae</taxon>
        <taxon>Bombus</taxon>
        <taxon>Pyrobombus</taxon>
    </lineage>
</organism>
<dbReference type="PANTHER" id="PTHR28495">
    <property type="entry name" value="HYPOTHETICAL PROTEIN LOC100359752"/>
    <property type="match status" value="1"/>
</dbReference>
<evidence type="ECO:0000313" key="3">
    <source>
        <dbReference type="RefSeq" id="XP_033305745.1"/>
    </source>
</evidence>
<feature type="domain" description="DUF4708" evidence="1">
    <location>
        <begin position="22"/>
        <end position="254"/>
    </location>
</feature>
<dbReference type="RefSeq" id="XP_033305745.1">
    <property type="nucleotide sequence ID" value="XM_033449854.1"/>
</dbReference>
<dbReference type="GeneID" id="117208606"/>
<dbReference type="KEGG" id="bbif:117208606"/>
<accession>A0A6P8MTV3</accession>
<dbReference type="PANTHER" id="PTHR28495:SF1">
    <property type="entry name" value="GENE, 17266-RELATED"/>
    <property type="match status" value="1"/>
</dbReference>
<evidence type="ECO:0000313" key="2">
    <source>
        <dbReference type="Proteomes" id="UP000515164"/>
    </source>
</evidence>
<dbReference type="Proteomes" id="UP000515164">
    <property type="component" value="Unplaced"/>
</dbReference>
<gene>
    <name evidence="3" type="primary">LOC117208606</name>
</gene>
<reference evidence="3" key="1">
    <citation type="submission" date="2025-08" db="UniProtKB">
        <authorList>
            <consortium name="RefSeq"/>
        </authorList>
    </citation>
    <scope>IDENTIFICATION</scope>
    <source>
        <tissue evidence="3">Muscle</tissue>
    </source>
</reference>
<protein>
    <submittedName>
        <fullName evidence="3">Uncharacterized protein C18orf63-like</fullName>
    </submittedName>
</protein>
<keyword evidence="2" id="KW-1185">Reference proteome</keyword>
<evidence type="ECO:0000259" key="1">
    <source>
        <dbReference type="Pfam" id="PF15813"/>
    </source>
</evidence>
<dbReference type="AlphaFoldDB" id="A0A6P8MTV3"/>